<comment type="caution">
    <text evidence="2">The sequence shown here is derived from an EMBL/GenBank/DDBJ whole genome shotgun (WGS) entry which is preliminary data.</text>
</comment>
<name>A0A0L0N0B9_TOLOC</name>
<accession>A0A0L0N0B9</accession>
<protein>
    <submittedName>
        <fullName evidence="2">Uncharacterized protein</fullName>
    </submittedName>
</protein>
<evidence type="ECO:0000313" key="3">
    <source>
        <dbReference type="Proteomes" id="UP000036947"/>
    </source>
</evidence>
<evidence type="ECO:0000256" key="1">
    <source>
        <dbReference type="SAM" id="MobiDB-lite"/>
    </source>
</evidence>
<keyword evidence="3" id="KW-1185">Reference proteome</keyword>
<sequence>MARSLEPRPRREAVSAESATTSGLLMQTRPRGGLLSLNSRACVHDQPLDMCGPDTDRPRGGALAALGPPRGGSHGVHILCGDLAFYTPGRPGSAAATHARLTPGAARGDAADLRDLRDLRVVIHSSGDLTRRASECGLFRQFTLPGAAAAVVERPLEQPLALEVGGGGIIGRRVSLCSRRASGQEFVVAEGIVGFNFVEQSRAP</sequence>
<proteinExistence type="predicted"/>
<evidence type="ECO:0000313" key="2">
    <source>
        <dbReference type="EMBL" id="KND87479.1"/>
    </source>
</evidence>
<dbReference type="Proteomes" id="UP000036947">
    <property type="component" value="Unassembled WGS sequence"/>
</dbReference>
<dbReference type="OrthoDB" id="4158189at2759"/>
<dbReference type="EMBL" id="LFRF01000036">
    <property type="protein sequence ID" value="KND87479.1"/>
    <property type="molecule type" value="Genomic_DNA"/>
</dbReference>
<gene>
    <name evidence="2" type="ORF">TOPH_07919</name>
</gene>
<organism evidence="2 3">
    <name type="scientific">Tolypocladium ophioglossoides (strain CBS 100239)</name>
    <name type="common">Snaketongue truffleclub</name>
    <name type="synonym">Elaphocordyceps ophioglossoides</name>
    <dbReference type="NCBI Taxonomy" id="1163406"/>
    <lineage>
        <taxon>Eukaryota</taxon>
        <taxon>Fungi</taxon>
        <taxon>Dikarya</taxon>
        <taxon>Ascomycota</taxon>
        <taxon>Pezizomycotina</taxon>
        <taxon>Sordariomycetes</taxon>
        <taxon>Hypocreomycetidae</taxon>
        <taxon>Hypocreales</taxon>
        <taxon>Ophiocordycipitaceae</taxon>
        <taxon>Tolypocladium</taxon>
    </lineage>
</organism>
<dbReference type="AlphaFoldDB" id="A0A0L0N0B9"/>
<feature type="region of interest" description="Disordered" evidence="1">
    <location>
        <begin position="1"/>
        <end position="24"/>
    </location>
</feature>
<reference evidence="2 3" key="1">
    <citation type="journal article" date="2015" name="BMC Genomics">
        <title>The genome of the truffle-parasite Tolypocladium ophioglossoides and the evolution of antifungal peptaibiotics.</title>
        <authorList>
            <person name="Quandt C.A."/>
            <person name="Bushley K.E."/>
            <person name="Spatafora J.W."/>
        </authorList>
    </citation>
    <scope>NUCLEOTIDE SEQUENCE [LARGE SCALE GENOMIC DNA]</scope>
    <source>
        <strain evidence="2 3">CBS 100239</strain>
    </source>
</reference>
<feature type="compositionally biased region" description="Basic and acidic residues" evidence="1">
    <location>
        <begin position="1"/>
        <end position="14"/>
    </location>
</feature>